<feature type="region of interest" description="Disordered" evidence="1">
    <location>
        <begin position="152"/>
        <end position="193"/>
    </location>
</feature>
<evidence type="ECO:0000313" key="5">
    <source>
        <dbReference type="Proteomes" id="UP000005206"/>
    </source>
</evidence>
<dbReference type="HOGENOM" id="CLU_824093_0_0_1"/>
<dbReference type="InParanoid" id="C7YLD0"/>
<dbReference type="EMBL" id="GG698897">
    <property type="protein sequence ID" value="EEU46765.1"/>
    <property type="molecule type" value="Genomic_DNA"/>
</dbReference>
<keyword evidence="2" id="KW-0812">Transmembrane</keyword>
<protein>
    <recommendedName>
        <fullName evidence="6">Mid2 domain-containing protein</fullName>
    </recommendedName>
</protein>
<keyword evidence="2" id="KW-1133">Transmembrane helix</keyword>
<proteinExistence type="predicted"/>
<dbReference type="AlphaFoldDB" id="C7YLD0"/>
<feature type="region of interest" description="Disordered" evidence="1">
    <location>
        <begin position="233"/>
        <end position="252"/>
    </location>
</feature>
<accession>C7YLD0</accession>
<name>C7YLD0_FUSV7</name>
<dbReference type="Proteomes" id="UP000005206">
    <property type="component" value="Chromosome 3"/>
</dbReference>
<dbReference type="OrthoDB" id="5099426at2759"/>
<feature type="compositionally biased region" description="Polar residues" evidence="1">
    <location>
        <begin position="311"/>
        <end position="320"/>
    </location>
</feature>
<dbReference type="RefSeq" id="XP_003052478.1">
    <property type="nucleotide sequence ID" value="XM_003052432.1"/>
</dbReference>
<gene>
    <name evidence="4" type="ORF">NECHADRAFT_77486</name>
</gene>
<feature type="signal peptide" evidence="3">
    <location>
        <begin position="1"/>
        <end position="26"/>
    </location>
</feature>
<evidence type="ECO:0000256" key="3">
    <source>
        <dbReference type="SAM" id="SignalP"/>
    </source>
</evidence>
<keyword evidence="5" id="KW-1185">Reference proteome</keyword>
<dbReference type="VEuPathDB" id="FungiDB:NECHADRAFT_77486"/>
<evidence type="ECO:0000313" key="4">
    <source>
        <dbReference type="EMBL" id="EEU46765.1"/>
    </source>
</evidence>
<feature type="chain" id="PRO_5002988466" description="Mid2 domain-containing protein" evidence="3">
    <location>
        <begin position="27"/>
        <end position="337"/>
    </location>
</feature>
<dbReference type="KEGG" id="nhe:NECHADRAFT_77486"/>
<feature type="region of interest" description="Disordered" evidence="1">
    <location>
        <begin position="270"/>
        <end position="337"/>
    </location>
</feature>
<feature type="compositionally biased region" description="Low complexity" evidence="1">
    <location>
        <begin position="154"/>
        <end position="187"/>
    </location>
</feature>
<dbReference type="GeneID" id="9671010"/>
<reference evidence="4 5" key="1">
    <citation type="journal article" date="2009" name="PLoS Genet.">
        <title>The genome of Nectria haematococca: contribution of supernumerary chromosomes to gene expansion.</title>
        <authorList>
            <person name="Coleman J.J."/>
            <person name="Rounsley S.D."/>
            <person name="Rodriguez-Carres M."/>
            <person name="Kuo A."/>
            <person name="Wasmann C.C."/>
            <person name="Grimwood J."/>
            <person name="Schmutz J."/>
            <person name="Taga M."/>
            <person name="White G.J."/>
            <person name="Zhou S."/>
            <person name="Schwartz D.C."/>
            <person name="Freitag M."/>
            <person name="Ma L.J."/>
            <person name="Danchin E.G."/>
            <person name="Henrissat B."/>
            <person name="Coutinho P.M."/>
            <person name="Nelson D.R."/>
            <person name="Straney D."/>
            <person name="Napoli C.A."/>
            <person name="Barker B.M."/>
            <person name="Gribskov M."/>
            <person name="Rep M."/>
            <person name="Kroken S."/>
            <person name="Molnar I."/>
            <person name="Rensing C."/>
            <person name="Kennell J.C."/>
            <person name="Zamora J."/>
            <person name="Farman M.L."/>
            <person name="Selker E.U."/>
            <person name="Salamov A."/>
            <person name="Shapiro H."/>
            <person name="Pangilinan J."/>
            <person name="Lindquist E."/>
            <person name="Lamers C."/>
            <person name="Grigoriev I.V."/>
            <person name="Geiser D.M."/>
            <person name="Covert S.F."/>
            <person name="Temporini E."/>
            <person name="Vanetten H.D."/>
        </authorList>
    </citation>
    <scope>NUCLEOTIDE SEQUENCE [LARGE SCALE GENOMIC DNA]</scope>
    <source>
        <strain evidence="5">ATCC MYA-4622 / CBS 123669 / FGSC 9596 / NRRL 45880 / 77-13-4</strain>
    </source>
</reference>
<feature type="compositionally biased region" description="Low complexity" evidence="1">
    <location>
        <begin position="273"/>
        <end position="282"/>
    </location>
</feature>
<feature type="transmembrane region" description="Helical" evidence="2">
    <location>
        <begin position="200"/>
        <end position="224"/>
    </location>
</feature>
<evidence type="ECO:0000256" key="2">
    <source>
        <dbReference type="SAM" id="Phobius"/>
    </source>
</evidence>
<organism evidence="4 5">
    <name type="scientific">Fusarium vanettenii (strain ATCC MYA-4622 / CBS 123669 / FGSC 9596 / NRRL 45880 / 77-13-4)</name>
    <name type="common">Fusarium solani subsp. pisi</name>
    <dbReference type="NCBI Taxonomy" id="660122"/>
    <lineage>
        <taxon>Eukaryota</taxon>
        <taxon>Fungi</taxon>
        <taxon>Dikarya</taxon>
        <taxon>Ascomycota</taxon>
        <taxon>Pezizomycotina</taxon>
        <taxon>Sordariomycetes</taxon>
        <taxon>Hypocreomycetidae</taxon>
        <taxon>Hypocreales</taxon>
        <taxon>Nectriaceae</taxon>
        <taxon>Fusarium</taxon>
        <taxon>Fusarium solani species complex</taxon>
        <taxon>Fusarium vanettenii</taxon>
    </lineage>
</organism>
<evidence type="ECO:0000256" key="1">
    <source>
        <dbReference type="SAM" id="MobiDB-lite"/>
    </source>
</evidence>
<keyword evidence="2" id="KW-0472">Membrane</keyword>
<sequence length="337" mass="36429">MLSYWHSNMWFLYFLLWQVLSVGCLSRDTSTATEIVLFPFPEGSPIDVHSSTASVESDAPWSESPFTKVWNDDQEGDEESTTGNFFGIISTISLAPQTSLEDAWSSETVTHEDETGFSTVTLVDEDSTTLSETETANETNAKTTFEIPTLELPSVSSSSTGSSHSFTTIPRATTTAEESPTPETTTAVPGTAPGLSAGQIIGIVTGTIASLVVVIVVILLFLLYRRRKHQAASRRPTIRLVGGPDPDPTERGSQIYLPVMQRQVVDSRDLLAGGVRRSGSPSRRSDRTVSELSPSEAAEGRDTIDGIVDGYTSSVYSQQSERGESRGGARSYADFSH</sequence>
<keyword evidence="3" id="KW-0732">Signal</keyword>
<evidence type="ECO:0008006" key="6">
    <source>
        <dbReference type="Google" id="ProtNLM"/>
    </source>
</evidence>